<dbReference type="AlphaFoldDB" id="A0A521C4T0"/>
<keyword evidence="4" id="KW-1185">Reference proteome</keyword>
<evidence type="ECO:0000259" key="2">
    <source>
        <dbReference type="Pfam" id="PF00857"/>
    </source>
</evidence>
<dbReference type="Gene3D" id="3.40.50.850">
    <property type="entry name" value="Isochorismatase-like"/>
    <property type="match status" value="1"/>
</dbReference>
<reference evidence="3 4" key="1">
    <citation type="submission" date="2017-05" db="EMBL/GenBank/DDBJ databases">
        <authorList>
            <person name="Varghese N."/>
            <person name="Submissions S."/>
        </authorList>
    </citation>
    <scope>NUCLEOTIDE SEQUENCE [LARGE SCALE GENOMIC DNA]</scope>
    <source>
        <strain evidence="3 4">DSM 29506</strain>
    </source>
</reference>
<protein>
    <submittedName>
        <fullName evidence="3">Nicotinamidase-related amidase</fullName>
    </submittedName>
</protein>
<evidence type="ECO:0000313" key="4">
    <source>
        <dbReference type="Proteomes" id="UP000316030"/>
    </source>
</evidence>
<sequence>MMGKHMTNVWDRFLSDDDKRVLAGGNLRAPHGPGKVNALLSIDMQITAIGDNVPIHEQRDRYPGACGPHAYAAIPVQQRLLSAARTAGMPVIFSKHIFHGYTGLKHAQSGVFAASDPRSDLSPATPMQDGDILVEKQTPSCFAFTNLHLILQAMGVDGLIVMGNSTSGCVRATCVDGEAMGYKMQVVSEAVFDRIEMSHAAALFDMQFKICDVIDEAAALRVINQDSDLPAASAGIAASPAKVAPIV</sequence>
<accession>A0A521C4T0</accession>
<proteinExistence type="predicted"/>
<dbReference type="InterPro" id="IPR000868">
    <property type="entry name" value="Isochorismatase-like_dom"/>
</dbReference>
<keyword evidence="1" id="KW-0378">Hydrolase</keyword>
<organism evidence="3 4">
    <name type="scientific">Thalassovita litoralis</name>
    <dbReference type="NCBI Taxonomy" id="1010611"/>
    <lineage>
        <taxon>Bacteria</taxon>
        <taxon>Pseudomonadati</taxon>
        <taxon>Pseudomonadota</taxon>
        <taxon>Alphaproteobacteria</taxon>
        <taxon>Rhodobacterales</taxon>
        <taxon>Roseobacteraceae</taxon>
        <taxon>Thalassovita</taxon>
    </lineage>
</organism>
<dbReference type="SUPFAM" id="SSF52499">
    <property type="entry name" value="Isochorismatase-like hydrolases"/>
    <property type="match status" value="1"/>
</dbReference>
<dbReference type="EMBL" id="FXTO01000005">
    <property type="protein sequence ID" value="SMO54403.1"/>
    <property type="molecule type" value="Genomic_DNA"/>
</dbReference>
<evidence type="ECO:0000256" key="1">
    <source>
        <dbReference type="ARBA" id="ARBA00022801"/>
    </source>
</evidence>
<dbReference type="Proteomes" id="UP000316030">
    <property type="component" value="Unassembled WGS sequence"/>
</dbReference>
<dbReference type="InterPro" id="IPR036380">
    <property type="entry name" value="Isochorismatase-like_sf"/>
</dbReference>
<gene>
    <name evidence="3" type="ORF">SAMN06265173_105110</name>
</gene>
<feature type="domain" description="Isochorismatase-like" evidence="2">
    <location>
        <begin position="38"/>
        <end position="215"/>
    </location>
</feature>
<name>A0A521C4T0_9RHOB</name>
<dbReference type="PANTHER" id="PTHR43540">
    <property type="entry name" value="PEROXYUREIDOACRYLATE/UREIDOACRYLATE AMIDOHYDROLASE-RELATED"/>
    <property type="match status" value="1"/>
</dbReference>
<dbReference type="GO" id="GO:0016787">
    <property type="term" value="F:hydrolase activity"/>
    <property type="evidence" value="ECO:0007669"/>
    <property type="project" value="UniProtKB-KW"/>
</dbReference>
<dbReference type="InterPro" id="IPR050272">
    <property type="entry name" value="Isochorismatase-like_hydrls"/>
</dbReference>
<dbReference type="Pfam" id="PF00857">
    <property type="entry name" value="Isochorismatase"/>
    <property type="match status" value="1"/>
</dbReference>
<evidence type="ECO:0000313" key="3">
    <source>
        <dbReference type="EMBL" id="SMO54403.1"/>
    </source>
</evidence>
<dbReference type="PANTHER" id="PTHR43540:SF1">
    <property type="entry name" value="ISOCHORISMATASE HYDROLASE"/>
    <property type="match status" value="1"/>
</dbReference>